<keyword evidence="4" id="KW-1185">Reference proteome</keyword>
<feature type="transmembrane region" description="Helical" evidence="1">
    <location>
        <begin position="336"/>
        <end position="358"/>
    </location>
</feature>
<sequence>MVIMGNQRYSEIRDPQNDTESINLGPLEAVPLARTYTNEDIKYERKERTQRTRHSRFSGWRGGVLVAVLIASIVLLINVILAIVAATVWKPVSGIATAYTGDCGKARGWTTAIHLLINLLSSLLLGASNYCMQRLVSPTRKELDDAHAKHKWLDIGMPSVRNLSSIHIGRTALWFLLAFSSMPLHFLYNSVVFETIAANNVDFLIVAPDFFTNKEGWNYRNNDNLIDSSSDNFITRLQDGLLDEKYLNRKLFDNLTEKECIAQYGGSFITGVGAGFAVPVAEFRESWGLNASHSLLLANSGSGDLQVKPYNGRPDFAYCLSEIVPQRCQIQFSLNILIVVIVANVLKVSLLSITLWYLNQETLVTVGDTIRSFLERPDPTTIDCCLMSRHTVDTLWTANTIPETRANQRWQPRSREPWFGACSVRRWVVSLLLYAASITVAGALLGLINNDDTRDGTRNGFGKVNPNYIIDVNLGTSDSIIPYVLLANLPQTVISFLYLTYNGLFTCMLAGREWAQYAVKRASLRVTIPRGGQRSTYFLQLPYMWSIPLLVASILLHWFVSQSIFLARIAVYKDGVPVSTFDDRLTRYHHLSKSGSVFSGVGYSDTALLASIGWGSWLVGVCVLIAGICTYPKGLPVGGTNSAVISAACHVRHESDEREGDDVDVADKPVKWGVTIEGARDKIGHCCFSSRPVEKPRVGYLYAGLDLKLE</sequence>
<dbReference type="EMBL" id="MCFA01000060">
    <property type="protein sequence ID" value="ORY11501.1"/>
    <property type="molecule type" value="Genomic_DNA"/>
</dbReference>
<dbReference type="AlphaFoldDB" id="A0A1Y1ZMM8"/>
<dbReference type="OrthoDB" id="5429634at2759"/>
<feature type="transmembrane region" description="Helical" evidence="1">
    <location>
        <begin position="607"/>
        <end position="631"/>
    </location>
</feature>
<evidence type="ECO:0000259" key="2">
    <source>
        <dbReference type="Pfam" id="PF20163"/>
    </source>
</evidence>
<feature type="domain" description="DUF6536" evidence="2">
    <location>
        <begin position="60"/>
        <end position="211"/>
    </location>
</feature>
<dbReference type="PANTHER" id="PTHR35395:SF1">
    <property type="entry name" value="DUF6536 DOMAIN-CONTAINING PROTEIN"/>
    <property type="match status" value="1"/>
</dbReference>
<name>A0A1Y1ZMM8_9PLEO</name>
<evidence type="ECO:0000256" key="1">
    <source>
        <dbReference type="SAM" id="Phobius"/>
    </source>
</evidence>
<proteinExistence type="predicted"/>
<accession>A0A1Y1ZMM8</accession>
<dbReference type="Proteomes" id="UP000193144">
    <property type="component" value="Unassembled WGS sequence"/>
</dbReference>
<protein>
    <recommendedName>
        <fullName evidence="2">DUF6536 domain-containing protein</fullName>
    </recommendedName>
</protein>
<keyword evidence="1" id="KW-1133">Transmembrane helix</keyword>
<gene>
    <name evidence="3" type="ORF">BCR34DRAFT_513729</name>
</gene>
<feature type="transmembrane region" description="Helical" evidence="1">
    <location>
        <begin position="427"/>
        <end position="448"/>
    </location>
</feature>
<feature type="transmembrane region" description="Helical" evidence="1">
    <location>
        <begin position="536"/>
        <end position="560"/>
    </location>
</feature>
<organism evidence="3 4">
    <name type="scientific">Clohesyomyces aquaticus</name>
    <dbReference type="NCBI Taxonomy" id="1231657"/>
    <lineage>
        <taxon>Eukaryota</taxon>
        <taxon>Fungi</taxon>
        <taxon>Dikarya</taxon>
        <taxon>Ascomycota</taxon>
        <taxon>Pezizomycotina</taxon>
        <taxon>Dothideomycetes</taxon>
        <taxon>Pleosporomycetidae</taxon>
        <taxon>Pleosporales</taxon>
        <taxon>Lindgomycetaceae</taxon>
        <taxon>Clohesyomyces</taxon>
    </lineage>
</organism>
<comment type="caution">
    <text evidence="3">The sequence shown here is derived from an EMBL/GenBank/DDBJ whole genome shotgun (WGS) entry which is preliminary data.</text>
</comment>
<dbReference type="STRING" id="1231657.A0A1Y1ZMM8"/>
<evidence type="ECO:0000313" key="3">
    <source>
        <dbReference type="EMBL" id="ORY11501.1"/>
    </source>
</evidence>
<feature type="transmembrane region" description="Helical" evidence="1">
    <location>
        <begin position="63"/>
        <end position="89"/>
    </location>
</feature>
<evidence type="ECO:0000313" key="4">
    <source>
        <dbReference type="Proteomes" id="UP000193144"/>
    </source>
</evidence>
<reference evidence="3 4" key="1">
    <citation type="submission" date="2016-07" db="EMBL/GenBank/DDBJ databases">
        <title>Pervasive Adenine N6-methylation of Active Genes in Fungi.</title>
        <authorList>
            <consortium name="DOE Joint Genome Institute"/>
            <person name="Mondo S.J."/>
            <person name="Dannebaum R.O."/>
            <person name="Kuo R.C."/>
            <person name="Labutti K."/>
            <person name="Haridas S."/>
            <person name="Kuo A."/>
            <person name="Salamov A."/>
            <person name="Ahrendt S.R."/>
            <person name="Lipzen A."/>
            <person name="Sullivan W."/>
            <person name="Andreopoulos W.B."/>
            <person name="Clum A."/>
            <person name="Lindquist E."/>
            <person name="Daum C."/>
            <person name="Ramamoorthy G.K."/>
            <person name="Gryganskyi A."/>
            <person name="Culley D."/>
            <person name="Magnuson J.K."/>
            <person name="James T.Y."/>
            <person name="O'Malley M.A."/>
            <person name="Stajich J.E."/>
            <person name="Spatafora J.W."/>
            <person name="Visel A."/>
            <person name="Grigoriev I.V."/>
        </authorList>
    </citation>
    <scope>NUCLEOTIDE SEQUENCE [LARGE SCALE GENOMIC DNA]</scope>
    <source>
        <strain evidence="3 4">CBS 115471</strain>
    </source>
</reference>
<keyword evidence="1" id="KW-0472">Membrane</keyword>
<keyword evidence="1" id="KW-0812">Transmembrane</keyword>
<dbReference type="InterPro" id="IPR046623">
    <property type="entry name" value="DUF6536"/>
</dbReference>
<feature type="transmembrane region" description="Helical" evidence="1">
    <location>
        <begin position="109"/>
        <end position="131"/>
    </location>
</feature>
<dbReference type="PANTHER" id="PTHR35395">
    <property type="entry name" value="DUF6536 DOMAIN-CONTAINING PROTEIN"/>
    <property type="match status" value="1"/>
</dbReference>
<dbReference type="Pfam" id="PF20163">
    <property type="entry name" value="DUF6536"/>
    <property type="match status" value="1"/>
</dbReference>